<dbReference type="GO" id="GO:0009408">
    <property type="term" value="P:response to heat"/>
    <property type="evidence" value="ECO:0007669"/>
    <property type="project" value="InterPro"/>
</dbReference>
<feature type="repeat" description="CXXCXGXG motif" evidence="8">
    <location>
        <begin position="155"/>
        <end position="162"/>
    </location>
</feature>
<evidence type="ECO:0000256" key="9">
    <source>
        <dbReference type="PROSITE-ProRule" id="PRU00546"/>
    </source>
</evidence>
<dbReference type="Proteomes" id="UP000229030">
    <property type="component" value="Unassembled WGS sequence"/>
</dbReference>
<feature type="binding site" evidence="8">
    <location>
        <position position="215"/>
    </location>
    <ligand>
        <name>Zn(2+)</name>
        <dbReference type="ChEBI" id="CHEBI:29105"/>
        <label>1</label>
    </ligand>
</feature>
<dbReference type="NCBIfam" id="TIGR02349">
    <property type="entry name" value="DnaJ_bact"/>
    <property type="match status" value="1"/>
</dbReference>
<dbReference type="PRINTS" id="PR00625">
    <property type="entry name" value="JDOMAIN"/>
</dbReference>
<feature type="repeat" description="CXXCXGXG motif" evidence="8">
    <location>
        <begin position="212"/>
        <end position="219"/>
    </location>
</feature>
<evidence type="ECO:0000256" key="2">
    <source>
        <dbReference type="ARBA" id="ARBA00022737"/>
    </source>
</evidence>
<dbReference type="CDD" id="cd10719">
    <property type="entry name" value="DnaJ_zf"/>
    <property type="match status" value="1"/>
</dbReference>
<dbReference type="Pfam" id="PF01556">
    <property type="entry name" value="DnaJ_C"/>
    <property type="match status" value="1"/>
</dbReference>
<dbReference type="PANTHER" id="PTHR43096:SF10">
    <property type="entry name" value="CHAPERONE PROTEIN DNAJ A6, CHLOROPLASTIC"/>
    <property type="match status" value="1"/>
</dbReference>
<organism evidence="12 13">
    <name type="scientific">bacterium (Candidatus Gribaldobacteria) CG02_land_8_20_14_3_00_41_15</name>
    <dbReference type="NCBI Taxonomy" id="2014270"/>
    <lineage>
        <taxon>Bacteria</taxon>
        <taxon>Candidatus Gribaldobacteria</taxon>
    </lineage>
</organism>
<evidence type="ECO:0000256" key="8">
    <source>
        <dbReference type="HAMAP-Rule" id="MF_01152"/>
    </source>
</evidence>
<dbReference type="PROSITE" id="PS50076">
    <property type="entry name" value="DNAJ_2"/>
    <property type="match status" value="1"/>
</dbReference>
<dbReference type="GO" id="GO:0005737">
    <property type="term" value="C:cytoplasm"/>
    <property type="evidence" value="ECO:0007669"/>
    <property type="project" value="UniProtKB-SubCell"/>
</dbReference>
<dbReference type="InterPro" id="IPR002939">
    <property type="entry name" value="DnaJ_C"/>
</dbReference>
<evidence type="ECO:0000256" key="7">
    <source>
        <dbReference type="ARBA" id="ARBA00067609"/>
    </source>
</evidence>
<dbReference type="GO" id="GO:0006260">
    <property type="term" value="P:DNA replication"/>
    <property type="evidence" value="ECO:0007669"/>
    <property type="project" value="UniProtKB-KW"/>
</dbReference>
<evidence type="ECO:0000313" key="12">
    <source>
        <dbReference type="EMBL" id="PIV46841.1"/>
    </source>
</evidence>
<gene>
    <name evidence="8 12" type="primary">dnaJ</name>
    <name evidence="12" type="ORF">COS21_03190</name>
</gene>
<dbReference type="CDD" id="cd10747">
    <property type="entry name" value="DnaJ_C"/>
    <property type="match status" value="1"/>
</dbReference>
<evidence type="ECO:0000259" key="11">
    <source>
        <dbReference type="PROSITE" id="PS51188"/>
    </source>
</evidence>
<dbReference type="GO" id="GO:0005524">
    <property type="term" value="F:ATP binding"/>
    <property type="evidence" value="ECO:0007669"/>
    <property type="project" value="InterPro"/>
</dbReference>
<keyword evidence="8" id="KW-0235">DNA replication</keyword>
<sequence length="365" mass="39667">MSDYYQTLGINKTASQEEVKQAYRKLAHQHHPDKKGGDEKKFKEINEAYQVLSNQDKRAQYDQFGRVFEGGAGNAGGPGGGGFDFNSFGGQNSGFDFSGLNFEDLFGGFGFGQGSGSRKKPKNKGQDIEVELMIDLKDTLKDVAKKVSLSKMAKCSRCSGAGAEGNAKIKECFSCQGTGWVQQMRKLGPLTFSQDAVCPECKGEGKIPEKPCNVCRGEGRLRQTEEIEVMIPAGVDTGQTLRIDGAGEAGKRGGQAGNLYIRIAIKPHPLFERKGDDLLATYSISFSLAALGGEIDLEILEGKKISLKVPEGTQSGKVFRIGGKGIPHFGSWSRGDLFVELQVITPKKLTKEQKKLLEELRKEGL</sequence>
<dbReference type="InterPro" id="IPR018253">
    <property type="entry name" value="DnaJ_domain_CS"/>
</dbReference>
<dbReference type="AlphaFoldDB" id="A0A2M7DD99"/>
<keyword evidence="2 8" id="KW-0677">Repeat</keyword>
<dbReference type="GO" id="GO:0031072">
    <property type="term" value="F:heat shock protein binding"/>
    <property type="evidence" value="ECO:0007669"/>
    <property type="project" value="InterPro"/>
</dbReference>
<comment type="cofactor">
    <cofactor evidence="8">
        <name>Zn(2+)</name>
        <dbReference type="ChEBI" id="CHEBI:29105"/>
    </cofactor>
    <text evidence="8">Binds 2 Zn(2+) ions per monomer.</text>
</comment>
<feature type="binding site" evidence="8">
    <location>
        <position position="212"/>
    </location>
    <ligand>
        <name>Zn(2+)</name>
        <dbReference type="ChEBI" id="CHEBI:29105"/>
        <label>1</label>
    </ligand>
</feature>
<comment type="similarity">
    <text evidence="6 8">Belongs to the DnaJ family.</text>
</comment>
<dbReference type="GO" id="GO:0008270">
    <property type="term" value="F:zinc ion binding"/>
    <property type="evidence" value="ECO:0007669"/>
    <property type="project" value="UniProtKB-UniRule"/>
</dbReference>
<dbReference type="InterPro" id="IPR001305">
    <property type="entry name" value="HSP_DnaJ_Cys-rich_dom"/>
</dbReference>
<dbReference type="InterPro" id="IPR012724">
    <property type="entry name" value="DnaJ"/>
</dbReference>
<name>A0A2M7DD99_9BACT</name>
<dbReference type="Pfam" id="PF00226">
    <property type="entry name" value="DnaJ"/>
    <property type="match status" value="1"/>
</dbReference>
<dbReference type="Gene3D" id="1.10.287.110">
    <property type="entry name" value="DnaJ domain"/>
    <property type="match status" value="1"/>
</dbReference>
<feature type="domain" description="CR-type" evidence="11">
    <location>
        <begin position="142"/>
        <end position="224"/>
    </location>
</feature>
<evidence type="ECO:0000313" key="13">
    <source>
        <dbReference type="Proteomes" id="UP000229030"/>
    </source>
</evidence>
<dbReference type="EMBL" id="PETV01000084">
    <property type="protein sequence ID" value="PIV46841.1"/>
    <property type="molecule type" value="Genomic_DNA"/>
</dbReference>
<dbReference type="GO" id="GO:0042026">
    <property type="term" value="P:protein refolding"/>
    <property type="evidence" value="ECO:0007669"/>
    <property type="project" value="TreeGrafter"/>
</dbReference>
<dbReference type="InterPro" id="IPR001623">
    <property type="entry name" value="DnaJ_domain"/>
</dbReference>
<evidence type="ECO:0000256" key="1">
    <source>
        <dbReference type="ARBA" id="ARBA00022723"/>
    </source>
</evidence>
<feature type="binding site" evidence="8">
    <location>
        <position position="198"/>
    </location>
    <ligand>
        <name>Zn(2+)</name>
        <dbReference type="ChEBI" id="CHEBI:29105"/>
        <label>2</label>
    </ligand>
</feature>
<proteinExistence type="inferred from homology"/>
<comment type="subcellular location">
    <subcellularLocation>
        <location evidence="8">Cytoplasm</location>
    </subcellularLocation>
</comment>
<dbReference type="PROSITE" id="PS51188">
    <property type="entry name" value="ZF_CR"/>
    <property type="match status" value="1"/>
</dbReference>
<evidence type="ECO:0000256" key="5">
    <source>
        <dbReference type="ARBA" id="ARBA00023186"/>
    </source>
</evidence>
<keyword evidence="4 8" id="KW-0862">Zinc</keyword>
<feature type="binding site" evidence="8">
    <location>
        <position position="175"/>
    </location>
    <ligand>
        <name>Zn(2+)</name>
        <dbReference type="ChEBI" id="CHEBI:29105"/>
        <label>2</label>
    </ligand>
</feature>
<comment type="domain">
    <text evidence="8">The J domain is necessary and sufficient to stimulate DnaK ATPase activity. Zinc center 1 plays an important role in the autonomous, DnaK-independent chaperone activity of DnaJ. Zinc center 2 is essential for interaction with DnaK and for DnaJ activity.</text>
</comment>
<keyword evidence="8" id="KW-0963">Cytoplasm</keyword>
<feature type="domain" description="J" evidence="10">
    <location>
        <begin position="3"/>
        <end position="65"/>
    </location>
</feature>
<comment type="function">
    <text evidence="8">Participates actively in the response to hyperosmotic and heat shock by preventing the aggregation of stress-denatured proteins and by disaggregating proteins, also in an autonomous, DnaK-independent fashion. Unfolded proteins bind initially to DnaJ; upon interaction with the DnaJ-bound protein, DnaK hydrolyzes its bound ATP, resulting in the formation of a stable complex. GrpE releases ADP from DnaK; ATP binding to DnaK triggers the release of the substrate protein, thus completing the reaction cycle. Several rounds of ATP-dependent interactions between DnaJ, DnaK and GrpE are required for fully efficient folding. Also involved, together with DnaK and GrpE, in the DNA replication of plasmids through activation of initiation proteins.</text>
</comment>
<protein>
    <recommendedName>
        <fullName evidence="7 8">Chaperone protein DnaJ</fullName>
    </recommendedName>
</protein>
<accession>A0A2M7DD99</accession>
<dbReference type="NCBIfam" id="NF008035">
    <property type="entry name" value="PRK10767.1"/>
    <property type="match status" value="1"/>
</dbReference>
<dbReference type="SUPFAM" id="SSF57938">
    <property type="entry name" value="DnaJ/Hsp40 cysteine-rich domain"/>
    <property type="match status" value="1"/>
</dbReference>
<evidence type="ECO:0000259" key="10">
    <source>
        <dbReference type="PROSITE" id="PS50076"/>
    </source>
</evidence>
<reference evidence="13" key="1">
    <citation type="submission" date="2017-09" db="EMBL/GenBank/DDBJ databases">
        <title>Depth-based differentiation of microbial function through sediment-hosted aquifers and enrichment of novel symbionts in the deep terrestrial subsurface.</title>
        <authorList>
            <person name="Probst A.J."/>
            <person name="Ladd B."/>
            <person name="Jarett J.K."/>
            <person name="Geller-Mcgrath D.E."/>
            <person name="Sieber C.M.K."/>
            <person name="Emerson J.B."/>
            <person name="Anantharaman K."/>
            <person name="Thomas B.C."/>
            <person name="Malmstrom R."/>
            <person name="Stieglmeier M."/>
            <person name="Klingl A."/>
            <person name="Woyke T."/>
            <person name="Ryan C.M."/>
            <person name="Banfield J.F."/>
        </authorList>
    </citation>
    <scope>NUCLEOTIDE SEQUENCE [LARGE SCALE GENOMIC DNA]</scope>
</reference>
<keyword evidence="8" id="KW-0346">Stress response</keyword>
<comment type="caution">
    <text evidence="12">The sequence shown here is derived from an EMBL/GenBank/DDBJ whole genome shotgun (WGS) entry which is preliminary data.</text>
</comment>
<feature type="zinc finger region" description="CR-type" evidence="9">
    <location>
        <begin position="142"/>
        <end position="224"/>
    </location>
</feature>
<evidence type="ECO:0000256" key="6">
    <source>
        <dbReference type="ARBA" id="ARBA00061004"/>
    </source>
</evidence>
<dbReference type="HAMAP" id="MF_01152">
    <property type="entry name" value="DnaJ"/>
    <property type="match status" value="1"/>
</dbReference>
<keyword evidence="1 8" id="KW-0479">Metal-binding</keyword>
<dbReference type="CDD" id="cd06257">
    <property type="entry name" value="DnaJ"/>
    <property type="match status" value="1"/>
</dbReference>
<feature type="binding site" evidence="8">
    <location>
        <position position="201"/>
    </location>
    <ligand>
        <name>Zn(2+)</name>
        <dbReference type="ChEBI" id="CHEBI:29105"/>
        <label>2</label>
    </ligand>
</feature>
<evidence type="ECO:0000256" key="3">
    <source>
        <dbReference type="ARBA" id="ARBA00022771"/>
    </source>
</evidence>
<comment type="subunit">
    <text evidence="8">Homodimer.</text>
</comment>
<dbReference type="SUPFAM" id="SSF49493">
    <property type="entry name" value="HSP40/DnaJ peptide-binding domain"/>
    <property type="match status" value="2"/>
</dbReference>
<dbReference type="InterPro" id="IPR008971">
    <property type="entry name" value="HSP40/DnaJ_pept-bd"/>
</dbReference>
<feature type="binding site" evidence="8">
    <location>
        <position position="155"/>
    </location>
    <ligand>
        <name>Zn(2+)</name>
        <dbReference type="ChEBI" id="CHEBI:29105"/>
        <label>1</label>
    </ligand>
</feature>
<dbReference type="FunFam" id="2.10.230.10:FF:000002">
    <property type="entry name" value="Molecular chaperone DnaJ"/>
    <property type="match status" value="1"/>
</dbReference>
<feature type="repeat" description="CXXCXGXG motif" evidence="8">
    <location>
        <begin position="198"/>
        <end position="205"/>
    </location>
</feature>
<dbReference type="SMART" id="SM00271">
    <property type="entry name" value="DnaJ"/>
    <property type="match status" value="1"/>
</dbReference>
<dbReference type="InterPro" id="IPR036869">
    <property type="entry name" value="J_dom_sf"/>
</dbReference>
<dbReference type="PROSITE" id="PS00636">
    <property type="entry name" value="DNAJ_1"/>
    <property type="match status" value="1"/>
</dbReference>
<feature type="binding site" evidence="8">
    <location>
        <position position="158"/>
    </location>
    <ligand>
        <name>Zn(2+)</name>
        <dbReference type="ChEBI" id="CHEBI:29105"/>
        <label>1</label>
    </ligand>
</feature>
<dbReference type="FunFam" id="2.60.260.20:FF:000005">
    <property type="entry name" value="Chaperone protein dnaJ 1, mitochondrial"/>
    <property type="match status" value="1"/>
</dbReference>
<dbReference type="Pfam" id="PF00684">
    <property type="entry name" value="DnaJ_CXXCXGXG"/>
    <property type="match status" value="1"/>
</dbReference>
<feature type="repeat" description="CXXCXGXG motif" evidence="8">
    <location>
        <begin position="172"/>
        <end position="179"/>
    </location>
</feature>
<dbReference type="Gene3D" id="2.10.230.10">
    <property type="entry name" value="Heat shock protein DnaJ, cysteine-rich domain"/>
    <property type="match status" value="1"/>
</dbReference>
<feature type="binding site" evidence="8">
    <location>
        <position position="172"/>
    </location>
    <ligand>
        <name>Zn(2+)</name>
        <dbReference type="ChEBI" id="CHEBI:29105"/>
        <label>2</label>
    </ligand>
</feature>
<dbReference type="GO" id="GO:0051082">
    <property type="term" value="F:unfolded protein binding"/>
    <property type="evidence" value="ECO:0007669"/>
    <property type="project" value="UniProtKB-UniRule"/>
</dbReference>
<dbReference type="SUPFAM" id="SSF46565">
    <property type="entry name" value="Chaperone J-domain"/>
    <property type="match status" value="1"/>
</dbReference>
<keyword evidence="5 8" id="KW-0143">Chaperone</keyword>
<dbReference type="PANTHER" id="PTHR43096">
    <property type="entry name" value="DNAJ HOMOLOG 1, MITOCHONDRIAL-RELATED"/>
    <property type="match status" value="1"/>
</dbReference>
<keyword evidence="3 8" id="KW-0863">Zinc-finger</keyword>
<evidence type="ECO:0000256" key="4">
    <source>
        <dbReference type="ARBA" id="ARBA00022833"/>
    </source>
</evidence>
<dbReference type="InterPro" id="IPR036410">
    <property type="entry name" value="HSP_DnaJ_Cys-rich_dom_sf"/>
</dbReference>
<dbReference type="Gene3D" id="2.60.260.20">
    <property type="entry name" value="Urease metallochaperone UreE, N-terminal domain"/>
    <property type="match status" value="2"/>
</dbReference>